<dbReference type="EMBL" id="MN740684">
    <property type="protein sequence ID" value="QHU07215.1"/>
    <property type="molecule type" value="Genomic_DNA"/>
</dbReference>
<evidence type="ECO:0000256" key="1">
    <source>
        <dbReference type="SAM" id="Phobius"/>
    </source>
</evidence>
<keyword evidence="1" id="KW-0472">Membrane</keyword>
<keyword evidence="1" id="KW-0812">Transmembrane</keyword>
<feature type="transmembrane region" description="Helical" evidence="1">
    <location>
        <begin position="12"/>
        <end position="32"/>
    </location>
</feature>
<name>A0A6C0JN61_9ZZZZ</name>
<protein>
    <submittedName>
        <fullName evidence="2">Uncharacterized protein</fullName>
    </submittedName>
</protein>
<keyword evidence="1" id="KW-1133">Transmembrane helix</keyword>
<reference evidence="2" key="1">
    <citation type="journal article" date="2020" name="Nature">
        <title>Giant virus diversity and host interactions through global metagenomics.</title>
        <authorList>
            <person name="Schulz F."/>
            <person name="Roux S."/>
            <person name="Paez-Espino D."/>
            <person name="Jungbluth S."/>
            <person name="Walsh D.A."/>
            <person name="Denef V.J."/>
            <person name="McMahon K.D."/>
            <person name="Konstantinidis K.T."/>
            <person name="Eloe-Fadrosh E.A."/>
            <person name="Kyrpides N.C."/>
            <person name="Woyke T."/>
        </authorList>
    </citation>
    <scope>NUCLEOTIDE SEQUENCE</scope>
    <source>
        <strain evidence="2">GVMAG-S-1040241-154</strain>
    </source>
</reference>
<dbReference type="AlphaFoldDB" id="A0A6C0JN61"/>
<evidence type="ECO:0000313" key="2">
    <source>
        <dbReference type="EMBL" id="QHU07215.1"/>
    </source>
</evidence>
<proteinExistence type="predicted"/>
<organism evidence="2">
    <name type="scientific">viral metagenome</name>
    <dbReference type="NCBI Taxonomy" id="1070528"/>
    <lineage>
        <taxon>unclassified sequences</taxon>
        <taxon>metagenomes</taxon>
        <taxon>organismal metagenomes</taxon>
    </lineage>
</organism>
<sequence length="40" mass="4821">MKKNCSKCNYKIFKYFGLVLLLLSLLFSIIILTNLNYKYR</sequence>
<accession>A0A6C0JN61</accession>